<dbReference type="Proteomes" id="UP000001929">
    <property type="component" value="Chromosome"/>
</dbReference>
<evidence type="ECO:0000259" key="2">
    <source>
        <dbReference type="Pfam" id="PF03781"/>
    </source>
</evidence>
<dbReference type="HOGENOM" id="CLU_023180_0_0_5"/>
<dbReference type="SUPFAM" id="SSF56436">
    <property type="entry name" value="C-type lectin-like"/>
    <property type="match status" value="1"/>
</dbReference>
<dbReference type="PATRIC" id="fig|269796.9.peg.3261"/>
<dbReference type="Gene3D" id="3.90.1580.10">
    <property type="entry name" value="paralog of FGE (formylglycine-generating enzyme)"/>
    <property type="match status" value="1"/>
</dbReference>
<evidence type="ECO:0000256" key="1">
    <source>
        <dbReference type="SAM" id="SignalP"/>
    </source>
</evidence>
<dbReference type="eggNOG" id="COG1262">
    <property type="taxonomic scope" value="Bacteria"/>
</dbReference>
<dbReference type="KEGG" id="rru:Rru_A3148"/>
<dbReference type="InterPro" id="IPR051043">
    <property type="entry name" value="Sulfatase_Mod_Factor_Kinase"/>
</dbReference>
<reference evidence="3 4" key="1">
    <citation type="journal article" date="2011" name="Stand. Genomic Sci.">
        <title>Complete genome sequence of Rhodospirillum rubrum type strain (S1).</title>
        <authorList>
            <person name="Munk A.C."/>
            <person name="Copeland A."/>
            <person name="Lucas S."/>
            <person name="Lapidus A."/>
            <person name="Del Rio T.G."/>
            <person name="Barry K."/>
            <person name="Detter J.C."/>
            <person name="Hammon N."/>
            <person name="Israni S."/>
            <person name="Pitluck S."/>
            <person name="Brettin T."/>
            <person name="Bruce D."/>
            <person name="Han C."/>
            <person name="Tapia R."/>
            <person name="Gilna P."/>
            <person name="Schmutz J."/>
            <person name="Larimer F."/>
            <person name="Land M."/>
            <person name="Kyrpides N.C."/>
            <person name="Mavromatis K."/>
            <person name="Richardson P."/>
            <person name="Rohde M."/>
            <person name="Goker M."/>
            <person name="Klenk H.P."/>
            <person name="Zhang Y."/>
            <person name="Roberts G.P."/>
            <person name="Reslewic S."/>
            <person name="Schwartz D.C."/>
        </authorList>
    </citation>
    <scope>NUCLEOTIDE SEQUENCE [LARGE SCALE GENOMIC DNA]</scope>
    <source>
        <strain evidence="4">ATCC 11170 / ATH 1.1.1 / DSM 467 / LMG 4362 / NCIMB 8255 / S1</strain>
    </source>
</reference>
<feature type="chain" id="PRO_5004214729" description="Sulfatase-modifying factor enzyme-like domain-containing protein" evidence="1">
    <location>
        <begin position="25"/>
        <end position="515"/>
    </location>
</feature>
<dbReference type="EMBL" id="CP000230">
    <property type="protein sequence ID" value="ABC23943.1"/>
    <property type="molecule type" value="Genomic_DNA"/>
</dbReference>
<evidence type="ECO:0000313" key="3">
    <source>
        <dbReference type="EMBL" id="ABC23943.1"/>
    </source>
</evidence>
<dbReference type="InterPro" id="IPR016187">
    <property type="entry name" value="CTDL_fold"/>
</dbReference>
<feature type="domain" description="Sulfatase-modifying factor enzyme-like" evidence="2">
    <location>
        <begin position="150"/>
        <end position="310"/>
    </location>
</feature>
<dbReference type="AlphaFoldDB" id="Q2RPK2"/>
<organism evidence="3 4">
    <name type="scientific">Rhodospirillum rubrum (strain ATCC 11170 / ATH 1.1.1 / DSM 467 / LMG 4362 / NCIMB 8255 / S1)</name>
    <dbReference type="NCBI Taxonomy" id="269796"/>
    <lineage>
        <taxon>Bacteria</taxon>
        <taxon>Pseudomonadati</taxon>
        <taxon>Pseudomonadota</taxon>
        <taxon>Alphaproteobacteria</taxon>
        <taxon>Rhodospirillales</taxon>
        <taxon>Rhodospirillaceae</taxon>
        <taxon>Rhodospirillum</taxon>
    </lineage>
</organism>
<protein>
    <recommendedName>
        <fullName evidence="2">Sulfatase-modifying factor enzyme-like domain-containing protein</fullName>
    </recommendedName>
</protein>
<name>Q2RPK2_RHORT</name>
<keyword evidence="1" id="KW-0732">Signal</keyword>
<dbReference type="InterPro" id="IPR042095">
    <property type="entry name" value="SUMF_sf"/>
</dbReference>
<dbReference type="EnsemblBacteria" id="ABC23943">
    <property type="protein sequence ID" value="ABC23943"/>
    <property type="gene ID" value="Rru_A3148"/>
</dbReference>
<dbReference type="PANTHER" id="PTHR23150">
    <property type="entry name" value="SULFATASE MODIFYING FACTOR 1, 2"/>
    <property type="match status" value="1"/>
</dbReference>
<dbReference type="InterPro" id="IPR005532">
    <property type="entry name" value="SUMF_dom"/>
</dbReference>
<feature type="signal peptide" evidence="1">
    <location>
        <begin position="1"/>
        <end position="24"/>
    </location>
</feature>
<evidence type="ECO:0000313" key="4">
    <source>
        <dbReference type="Proteomes" id="UP000001929"/>
    </source>
</evidence>
<gene>
    <name evidence="3" type="ordered locus">Rru_A3148</name>
</gene>
<accession>Q2RPK2</accession>
<dbReference type="PhylomeDB" id="Q2RPK2"/>
<dbReference type="Pfam" id="PF03781">
    <property type="entry name" value="FGE-sulfatase"/>
    <property type="match status" value="1"/>
</dbReference>
<dbReference type="STRING" id="269796.Rru_A3148"/>
<dbReference type="PANTHER" id="PTHR23150:SF19">
    <property type="entry name" value="FORMYLGLYCINE-GENERATING ENZYME"/>
    <property type="match status" value="1"/>
</dbReference>
<sequence>MKPDPLALALVLSLALVLPGVAPAATPTAGAGDWPVDAFNRKPAEGDLALPMPCGGTMVFRPVDVPGGAVFADQKITLGGGSPDRAFIENAHPDYLSGSFAEKNAWRYYIAKYELTAAQYAAIAGPCPDASKMDLWLPKVGITPGEATVAAESYSAWLFANARKSLPGDGKAPGFVRLPTEAEWEYAARGGAKVGPSDFDARHPPMDGPESGAIWYDGPESADKELQLVGLLAANPLGLHDMLGNAAELVQDLFRLNRVGRPHGRAGAFVKRGGDYRTPLAEIHSGLRQEFDLFDAKGLRREATTGTRFVLAAAALPSRDRLEALRQGWTALTEQSHSPLAEQQSDPRAELKTLSEFTSQLDFPEKAEVKRRLLNLAGVIDANIASRNEERDRAAREMLRVAVFAAGQLPTALDNAERCGKLMALNAAQYKERCDRVQADSKFDSQYYLDHVTRMLAEFPVPILEGQLGTLGSDLHAQGMLDAEGRVDHVFSDLKTLQAKGATAHKGILGGWKGR</sequence>
<dbReference type="GO" id="GO:0120147">
    <property type="term" value="F:formylglycine-generating oxidase activity"/>
    <property type="evidence" value="ECO:0007669"/>
    <property type="project" value="TreeGrafter"/>
</dbReference>
<keyword evidence="4" id="KW-1185">Reference proteome</keyword>
<proteinExistence type="predicted"/>